<dbReference type="Pfam" id="PF00805">
    <property type="entry name" value="Pentapeptide"/>
    <property type="match status" value="1"/>
</dbReference>
<feature type="repeat" description="WD" evidence="3">
    <location>
        <begin position="715"/>
        <end position="756"/>
    </location>
</feature>
<dbReference type="InterPro" id="IPR001680">
    <property type="entry name" value="WD40_rpt"/>
</dbReference>
<dbReference type="CDD" id="cd00200">
    <property type="entry name" value="WD40"/>
    <property type="match status" value="3"/>
</dbReference>
<feature type="repeat" description="WD" evidence="3">
    <location>
        <begin position="673"/>
        <end position="714"/>
    </location>
</feature>
<dbReference type="Pfam" id="PF00931">
    <property type="entry name" value="NB-ARC"/>
    <property type="match status" value="1"/>
</dbReference>
<accession>A0ABX2D254</accession>
<evidence type="ECO:0000313" key="6">
    <source>
        <dbReference type="Proteomes" id="UP000702425"/>
    </source>
</evidence>
<dbReference type="SUPFAM" id="SSF141571">
    <property type="entry name" value="Pentapeptide repeat-like"/>
    <property type="match status" value="1"/>
</dbReference>
<sequence length="1212" mass="133266">MSRSLKVRSDCIKQAKLALKRNGFPSQRAFAEELGLALSTLSRFLTGKTVDYATFVEICGKLAIDWRSISDLGDRVLSQSVDVKSSLFIANRHLDWGEAPDVSVFYDRNDELTTLEQWIVQDNCRLVVLLGMGGIGKTALAAKLAQQLQSGFEFVIWRSLRNAPPVEEILAELIQFLSNQDPLLVRGGEGGVLPTNKDGRILRLINYLRSSRCLVVLDNAESVLQAGNSLRHSFASRTGRYREGYEGYGELLKCVGETNHHSTLILTSREKPQGLAALEGETLPVRCLQVTGLPEVQGLKIFSAKGSFTGSEDEWTSVISRYGGNPLALKIVASGVTDFFDSSISRFLEFLKQGSFIFDDIRDLLERQFQRLSDIEQEIMYWLAINREPVLLEELQEDFVSPVSASELLQALDSLQRRSLIEKNNARFTQQPVVMEYVITRLIEQICEEIIGLKVECLKVEISNKLANLQPDYLQLFRSHALVKAQAKEYVIETQIRLILQPVIDGLITSLSDSKTLENCLAQILDMLRGKPPLKTGYVSGNIINLLRQLQVYLSGYDFSSLTVWQANLQGINLHNVNFANSDLRQSVFSDILGGVMSLALTPDGKCAATADLDSDIHLWDVGKRKQLLTFHGHINWVMSVCFSPDGQTLASGSYDKTVKLWDIRTGICLRTYTGHSKGVYSVAFSPDGQTVVSSSGDRTVKFWHIHNGKCFKSCTGHTNEVYAVAFSPDGETVASGSTDNTVKLWDVRKGRCFKTLYGHTNWVYAVAFSPDGQTLASGSADCTVRLWDIRDGKCVKICTGHSSVVASVAFSPDGQTVVSCSADKTVKLWDVSMGSCVRTFIGHSDRVECVTFSQDGQIAVSGGFDHTIRFWDCQTGKCFKTYTGYSSWVSAVPFSPCGKILASGNFDCTLRLWDVYTGSCVRTFTGHTKPVCAVAFSPDGETIVSGSGDKTLKLWDVSTGNCIKTFTGHTDWVVSVAFSPDSQTVVSSSSDYTIRFWDCRTGQCFRTCTEHSNWVFSVTFSPCGKTLASGSFDCSVKLWDVNTGNCIKTLTGHTNEVCSVGFSPDGQTLVSGSADQTVKLWDVNTGNCIKTLTGHTNWVWSVAFSPDGKTLVSSSYDQTVRLWDVSTGGCIRTLTAHTREIYSVSFSPDGQTVASGCADETARLWDVNTGECLKILKPPRLYEGMNITGVTGLTEAQKATLIALGAIAHGE</sequence>
<dbReference type="Proteomes" id="UP000702425">
    <property type="component" value="Unassembled WGS sequence"/>
</dbReference>
<gene>
    <name evidence="5" type="primary">tolB_3</name>
    <name evidence="5" type="ORF">E5S67_03824</name>
</gene>
<feature type="repeat" description="WD" evidence="3">
    <location>
        <begin position="1009"/>
        <end position="1050"/>
    </location>
</feature>
<proteinExistence type="predicted"/>
<feature type="repeat" description="WD" evidence="3">
    <location>
        <begin position="1093"/>
        <end position="1134"/>
    </location>
</feature>
<feature type="repeat" description="WD" evidence="3">
    <location>
        <begin position="1051"/>
        <end position="1092"/>
    </location>
</feature>
<name>A0ABX2D254_9CYAN</name>
<dbReference type="PROSITE" id="PS50082">
    <property type="entry name" value="WD_REPEATS_2"/>
    <property type="match status" value="14"/>
</dbReference>
<dbReference type="InterPro" id="IPR001387">
    <property type="entry name" value="Cro/C1-type_HTH"/>
</dbReference>
<organism evidence="5 6">
    <name type="scientific">Microcoleus asticus IPMA8</name>
    <dbReference type="NCBI Taxonomy" id="2563858"/>
    <lineage>
        <taxon>Bacteria</taxon>
        <taxon>Bacillati</taxon>
        <taxon>Cyanobacteriota</taxon>
        <taxon>Cyanophyceae</taxon>
        <taxon>Oscillatoriophycideae</taxon>
        <taxon>Oscillatoriales</taxon>
        <taxon>Microcoleaceae</taxon>
        <taxon>Microcoleus</taxon>
        <taxon>Microcoleus asticus</taxon>
    </lineage>
</organism>
<dbReference type="CDD" id="cd00093">
    <property type="entry name" value="HTH_XRE"/>
    <property type="match status" value="1"/>
</dbReference>
<evidence type="ECO:0000256" key="3">
    <source>
        <dbReference type="PROSITE-ProRule" id="PRU00221"/>
    </source>
</evidence>
<comment type="caution">
    <text evidence="5">The sequence shown here is derived from an EMBL/GenBank/DDBJ whole genome shotgun (WGS) entry which is preliminary data.</text>
</comment>
<feature type="repeat" description="WD" evidence="3">
    <location>
        <begin position="596"/>
        <end position="630"/>
    </location>
</feature>
<dbReference type="Gene3D" id="2.130.10.10">
    <property type="entry name" value="YVTN repeat-like/Quinoprotein amine dehydrogenase"/>
    <property type="match status" value="6"/>
</dbReference>
<dbReference type="InterPro" id="IPR002182">
    <property type="entry name" value="NB-ARC"/>
</dbReference>
<dbReference type="Pfam" id="PF25173">
    <property type="entry name" value="Beta-prop_WDR3_1st"/>
    <property type="match status" value="2"/>
</dbReference>
<dbReference type="PRINTS" id="PR00364">
    <property type="entry name" value="DISEASERSIST"/>
</dbReference>
<keyword evidence="6" id="KW-1185">Reference proteome</keyword>
<dbReference type="Gene3D" id="3.40.50.300">
    <property type="entry name" value="P-loop containing nucleotide triphosphate hydrolases"/>
    <property type="match status" value="1"/>
</dbReference>
<dbReference type="SUPFAM" id="SSF52540">
    <property type="entry name" value="P-loop containing nucleoside triphosphate hydrolases"/>
    <property type="match status" value="1"/>
</dbReference>
<dbReference type="InterPro" id="IPR027417">
    <property type="entry name" value="P-loop_NTPase"/>
</dbReference>
<feature type="repeat" description="WD" evidence="3">
    <location>
        <begin position="841"/>
        <end position="882"/>
    </location>
</feature>
<dbReference type="SMART" id="SM00320">
    <property type="entry name" value="WD40"/>
    <property type="match status" value="14"/>
</dbReference>
<evidence type="ECO:0000256" key="2">
    <source>
        <dbReference type="ARBA" id="ARBA00022737"/>
    </source>
</evidence>
<dbReference type="InterPro" id="IPR019775">
    <property type="entry name" value="WD40_repeat_CS"/>
</dbReference>
<dbReference type="Pfam" id="PF00400">
    <property type="entry name" value="WD40"/>
    <property type="match status" value="6"/>
</dbReference>
<keyword evidence="2" id="KW-0677">Repeat</keyword>
<dbReference type="InterPro" id="IPR011047">
    <property type="entry name" value="Quinoprotein_ADH-like_sf"/>
</dbReference>
<feature type="repeat" description="WD" evidence="3">
    <location>
        <begin position="631"/>
        <end position="672"/>
    </location>
</feature>
<dbReference type="PROSITE" id="PS00678">
    <property type="entry name" value="WD_REPEATS_1"/>
    <property type="match status" value="12"/>
</dbReference>
<dbReference type="PROSITE" id="PS50294">
    <property type="entry name" value="WD_REPEATS_REGION"/>
    <property type="match status" value="13"/>
</dbReference>
<evidence type="ECO:0000313" key="5">
    <source>
        <dbReference type="EMBL" id="NQE36062.1"/>
    </source>
</evidence>
<feature type="repeat" description="WD" evidence="3">
    <location>
        <begin position="757"/>
        <end position="798"/>
    </location>
</feature>
<dbReference type="EMBL" id="SRRZ01000072">
    <property type="protein sequence ID" value="NQE36062.1"/>
    <property type="molecule type" value="Genomic_DNA"/>
</dbReference>
<feature type="repeat" description="WD" evidence="3">
    <location>
        <begin position="883"/>
        <end position="924"/>
    </location>
</feature>
<dbReference type="InterPro" id="IPR001646">
    <property type="entry name" value="5peptide_repeat"/>
</dbReference>
<dbReference type="PANTHER" id="PTHR22847">
    <property type="entry name" value="WD40 REPEAT PROTEIN"/>
    <property type="match status" value="1"/>
</dbReference>
<dbReference type="InterPro" id="IPR015943">
    <property type="entry name" value="WD40/YVTN_repeat-like_dom_sf"/>
</dbReference>
<dbReference type="SUPFAM" id="SSF50998">
    <property type="entry name" value="Quinoprotein alcohol dehydrogenase-like"/>
    <property type="match status" value="2"/>
</dbReference>
<protein>
    <submittedName>
        <fullName evidence="5">Protein TolB</fullName>
    </submittedName>
</protein>
<feature type="repeat" description="WD" evidence="3">
    <location>
        <begin position="967"/>
        <end position="1008"/>
    </location>
</feature>
<reference evidence="5 6" key="1">
    <citation type="journal article" date="2020" name="Sci. Rep.">
        <title>A novel cyanobacterial geosmin producer, revising GeoA distribution and dispersion patterns in Bacteria.</title>
        <authorList>
            <person name="Churro C."/>
            <person name="Semedo-Aguiar A.P."/>
            <person name="Silva A.D."/>
            <person name="Pereira-Leal J.B."/>
            <person name="Leite R.B."/>
        </authorList>
    </citation>
    <scope>NUCLEOTIDE SEQUENCE [LARGE SCALE GENOMIC DNA]</scope>
    <source>
        <strain evidence="5 6">IPMA8</strain>
    </source>
</reference>
<keyword evidence="1 3" id="KW-0853">WD repeat</keyword>
<dbReference type="PRINTS" id="PR00320">
    <property type="entry name" value="GPROTEINBRPT"/>
</dbReference>
<evidence type="ECO:0000256" key="1">
    <source>
        <dbReference type="ARBA" id="ARBA00022574"/>
    </source>
</evidence>
<dbReference type="RefSeq" id="WP_172189918.1">
    <property type="nucleotide sequence ID" value="NZ_CAWPPK010000288.1"/>
</dbReference>
<evidence type="ECO:0000259" key="4">
    <source>
        <dbReference type="PROSITE" id="PS50943"/>
    </source>
</evidence>
<dbReference type="InterPro" id="IPR020472">
    <property type="entry name" value="WD40_PAC1"/>
</dbReference>
<feature type="domain" description="HTH cro/C1-type" evidence="4">
    <location>
        <begin position="26"/>
        <end position="69"/>
    </location>
</feature>
<dbReference type="PROSITE" id="PS50943">
    <property type="entry name" value="HTH_CROC1"/>
    <property type="match status" value="1"/>
</dbReference>
<dbReference type="PANTHER" id="PTHR22847:SF637">
    <property type="entry name" value="WD REPEAT DOMAIN 5B"/>
    <property type="match status" value="1"/>
</dbReference>
<feature type="repeat" description="WD" evidence="3">
    <location>
        <begin position="1135"/>
        <end position="1176"/>
    </location>
</feature>
<feature type="repeat" description="WD" evidence="3">
    <location>
        <begin position="799"/>
        <end position="840"/>
    </location>
</feature>
<feature type="repeat" description="WD" evidence="3">
    <location>
        <begin position="925"/>
        <end position="966"/>
    </location>
</feature>